<dbReference type="PANTHER" id="PTHR43213">
    <property type="entry name" value="BIFUNCTIONAL DTTP/UTP PYROPHOSPHATASE/METHYLTRANSFERASE PROTEIN-RELATED"/>
    <property type="match status" value="1"/>
</dbReference>
<dbReference type="STRING" id="1798542.A3F54_02820"/>
<evidence type="ECO:0000313" key="5">
    <source>
        <dbReference type="Proteomes" id="UP000176952"/>
    </source>
</evidence>
<dbReference type="InterPro" id="IPR029001">
    <property type="entry name" value="ITPase-like_fam"/>
</dbReference>
<gene>
    <name evidence="4" type="ORF">A3F54_02820</name>
</gene>
<comment type="catalytic activity">
    <reaction evidence="3">
        <text>a ribonucleoside 5'-triphosphate + H2O = a ribonucleoside 5'-phosphate + diphosphate + H(+)</text>
        <dbReference type="Rhea" id="RHEA:23996"/>
        <dbReference type="ChEBI" id="CHEBI:15377"/>
        <dbReference type="ChEBI" id="CHEBI:15378"/>
        <dbReference type="ChEBI" id="CHEBI:33019"/>
        <dbReference type="ChEBI" id="CHEBI:58043"/>
        <dbReference type="ChEBI" id="CHEBI:61557"/>
        <dbReference type="EC" id="3.6.1.9"/>
    </reaction>
</comment>
<dbReference type="GO" id="GO:0005737">
    <property type="term" value="C:cytoplasm"/>
    <property type="evidence" value="ECO:0007669"/>
    <property type="project" value="UniProtKB-SubCell"/>
</dbReference>
<keyword evidence="3" id="KW-0963">Cytoplasm</keyword>
<comment type="caution">
    <text evidence="4">The sequence shown here is derived from an EMBL/GenBank/DDBJ whole genome shotgun (WGS) entry which is preliminary data.</text>
</comment>
<evidence type="ECO:0000313" key="4">
    <source>
        <dbReference type="EMBL" id="OGY83269.1"/>
    </source>
</evidence>
<dbReference type="PANTHER" id="PTHR43213:SF5">
    <property type="entry name" value="BIFUNCTIONAL DTTP_UTP PYROPHOSPHATASE_METHYLTRANSFERASE PROTEIN-RELATED"/>
    <property type="match status" value="1"/>
</dbReference>
<comment type="caution">
    <text evidence="3">Lacks conserved residue(s) required for the propagation of feature annotation.</text>
</comment>
<evidence type="ECO:0000256" key="3">
    <source>
        <dbReference type="HAMAP-Rule" id="MF_00528"/>
    </source>
</evidence>
<dbReference type="GO" id="GO:0047429">
    <property type="term" value="F:nucleoside triphosphate diphosphatase activity"/>
    <property type="evidence" value="ECO:0007669"/>
    <property type="project" value="UniProtKB-EC"/>
</dbReference>
<dbReference type="NCBIfam" id="TIGR00172">
    <property type="entry name" value="maf"/>
    <property type="match status" value="1"/>
</dbReference>
<dbReference type="HAMAP" id="MF_00528">
    <property type="entry name" value="Maf"/>
    <property type="match status" value="1"/>
</dbReference>
<dbReference type="Gene3D" id="3.90.950.10">
    <property type="match status" value="1"/>
</dbReference>
<comment type="similarity">
    <text evidence="3">Belongs to the Maf family.</text>
</comment>
<accession>A0A1G2B3Q1</accession>
<protein>
    <recommendedName>
        <fullName evidence="3">Nucleoside triphosphate pyrophosphatase</fullName>
        <ecNumber evidence="3">3.6.1.9</ecNumber>
    </recommendedName>
    <alternativeName>
        <fullName evidence="3">Nucleotide pyrophosphatase</fullName>
        <shortName evidence="3">Nucleotide PPase</shortName>
    </alternativeName>
</protein>
<evidence type="ECO:0000256" key="1">
    <source>
        <dbReference type="ARBA" id="ARBA00001968"/>
    </source>
</evidence>
<reference evidence="4 5" key="1">
    <citation type="journal article" date="2016" name="Nat. Commun.">
        <title>Thousands of microbial genomes shed light on interconnected biogeochemical processes in an aquifer system.</title>
        <authorList>
            <person name="Anantharaman K."/>
            <person name="Brown C.T."/>
            <person name="Hug L.A."/>
            <person name="Sharon I."/>
            <person name="Castelle C.J."/>
            <person name="Probst A.J."/>
            <person name="Thomas B.C."/>
            <person name="Singh A."/>
            <person name="Wilkins M.J."/>
            <person name="Karaoz U."/>
            <person name="Brodie E.L."/>
            <person name="Williams K.H."/>
            <person name="Hubbard S.S."/>
            <person name="Banfield J.F."/>
        </authorList>
    </citation>
    <scope>NUCLEOTIDE SEQUENCE [LARGE SCALE GENOMIC DNA]</scope>
</reference>
<dbReference type="Proteomes" id="UP000176952">
    <property type="component" value="Unassembled WGS sequence"/>
</dbReference>
<keyword evidence="2 3" id="KW-0378">Hydrolase</keyword>
<comment type="cofactor">
    <cofactor evidence="1 3">
        <name>a divalent metal cation</name>
        <dbReference type="ChEBI" id="CHEBI:60240"/>
    </cofactor>
</comment>
<dbReference type="AlphaFoldDB" id="A0A1G2B3Q1"/>
<keyword evidence="3" id="KW-0546">Nucleotide metabolism</keyword>
<evidence type="ECO:0000256" key="2">
    <source>
        <dbReference type="ARBA" id="ARBA00022801"/>
    </source>
</evidence>
<dbReference type="Pfam" id="PF02545">
    <property type="entry name" value="Maf"/>
    <property type="match status" value="1"/>
</dbReference>
<comment type="subcellular location">
    <subcellularLocation>
        <location evidence="3">Cytoplasm</location>
    </subcellularLocation>
</comment>
<feature type="active site" description="Proton acceptor" evidence="3">
    <location>
        <position position="69"/>
    </location>
</feature>
<comment type="catalytic activity">
    <reaction evidence="3">
        <text>a 2'-deoxyribonucleoside 5'-triphosphate + H2O = a 2'-deoxyribonucleoside 5'-phosphate + diphosphate + H(+)</text>
        <dbReference type="Rhea" id="RHEA:44644"/>
        <dbReference type="ChEBI" id="CHEBI:15377"/>
        <dbReference type="ChEBI" id="CHEBI:15378"/>
        <dbReference type="ChEBI" id="CHEBI:33019"/>
        <dbReference type="ChEBI" id="CHEBI:61560"/>
        <dbReference type="ChEBI" id="CHEBI:65317"/>
        <dbReference type="EC" id="3.6.1.9"/>
    </reaction>
</comment>
<dbReference type="EC" id="3.6.1.9" evidence="3"/>
<dbReference type="CDD" id="cd00555">
    <property type="entry name" value="Maf"/>
    <property type="match status" value="1"/>
</dbReference>
<dbReference type="EMBL" id="MHKD01000021">
    <property type="protein sequence ID" value="OGY83269.1"/>
    <property type="molecule type" value="Genomic_DNA"/>
</dbReference>
<proteinExistence type="inferred from homology"/>
<name>A0A1G2B3Q1_9BACT</name>
<comment type="function">
    <text evidence="3">Nucleoside triphosphate pyrophosphatase. May have a dual role in cell division arrest and in preventing the incorporation of modified nucleotides into cellular nucleic acids.</text>
</comment>
<dbReference type="SUPFAM" id="SSF52972">
    <property type="entry name" value="ITPase-like"/>
    <property type="match status" value="1"/>
</dbReference>
<sequence>MKKIILASASANRKQLLEQIGVEFEVQASNYEEDMTLDMKPTKLAEFLSLGKARDVASQYKNAIIIAADTFIVYKRQLIGKPKDRKDAARIMQLLSGQTHQVITGFTVIDTATGQTHTQSVTSKMTFRKIAPREIKAYVARADVLTKAGAYAIQKEAVIFVEKIDGSLSCVIGLPLTELIDVLKKFGVDVWGKQKASPQHYTQP</sequence>
<dbReference type="PIRSF" id="PIRSF006305">
    <property type="entry name" value="Maf"/>
    <property type="match status" value="1"/>
</dbReference>
<dbReference type="GO" id="GO:0009117">
    <property type="term" value="P:nucleotide metabolic process"/>
    <property type="evidence" value="ECO:0007669"/>
    <property type="project" value="UniProtKB-KW"/>
</dbReference>
<organism evidence="4 5">
    <name type="scientific">Candidatus Kerfeldbacteria bacterium RIFCSPHIGHO2_12_FULL_48_17</name>
    <dbReference type="NCBI Taxonomy" id="1798542"/>
    <lineage>
        <taxon>Bacteria</taxon>
        <taxon>Candidatus Kerfeldiibacteriota</taxon>
    </lineage>
</organism>
<dbReference type="InterPro" id="IPR003697">
    <property type="entry name" value="Maf-like"/>
</dbReference>